<name>A0A9D4MBF0_DREPO</name>
<dbReference type="AlphaFoldDB" id="A0A9D4MBF0"/>
<keyword evidence="4" id="KW-1133">Transmembrane helix</keyword>
<keyword evidence="1" id="KW-1015">Disulfide bond</keyword>
<evidence type="ECO:0000256" key="4">
    <source>
        <dbReference type="SAM" id="Phobius"/>
    </source>
</evidence>
<feature type="region of interest" description="Disordered" evidence="3">
    <location>
        <begin position="355"/>
        <end position="382"/>
    </location>
</feature>
<dbReference type="InterPro" id="IPR035976">
    <property type="entry name" value="Sushi/SCR/CCP_sf"/>
</dbReference>
<keyword evidence="4" id="KW-0472">Membrane</keyword>
<keyword evidence="2" id="KW-0768">Sushi</keyword>
<evidence type="ECO:0000313" key="6">
    <source>
        <dbReference type="EMBL" id="KAH3873169.1"/>
    </source>
</evidence>
<keyword evidence="4" id="KW-0812">Transmembrane</keyword>
<feature type="transmembrane region" description="Helical" evidence="4">
    <location>
        <begin position="100"/>
        <end position="124"/>
    </location>
</feature>
<keyword evidence="7" id="KW-1185">Reference proteome</keyword>
<dbReference type="Proteomes" id="UP000828390">
    <property type="component" value="Unassembled WGS sequence"/>
</dbReference>
<reference evidence="6" key="2">
    <citation type="submission" date="2020-11" db="EMBL/GenBank/DDBJ databases">
        <authorList>
            <person name="McCartney M.A."/>
            <person name="Auch B."/>
            <person name="Kono T."/>
            <person name="Mallez S."/>
            <person name="Becker A."/>
            <person name="Gohl D.M."/>
            <person name="Silverstein K.A.T."/>
            <person name="Koren S."/>
            <person name="Bechman K.B."/>
            <person name="Herman A."/>
            <person name="Abrahante J.E."/>
            <person name="Garbe J."/>
        </authorList>
    </citation>
    <scope>NUCLEOTIDE SEQUENCE</scope>
    <source>
        <strain evidence="6">Duluth1</strain>
        <tissue evidence="6">Whole animal</tissue>
    </source>
</reference>
<evidence type="ECO:0000259" key="5">
    <source>
        <dbReference type="PROSITE" id="PS50923"/>
    </source>
</evidence>
<dbReference type="InterPro" id="IPR000436">
    <property type="entry name" value="Sushi_SCR_CCP_dom"/>
</dbReference>
<feature type="compositionally biased region" description="Polar residues" evidence="3">
    <location>
        <begin position="356"/>
        <end position="382"/>
    </location>
</feature>
<evidence type="ECO:0000256" key="1">
    <source>
        <dbReference type="ARBA" id="ARBA00023157"/>
    </source>
</evidence>
<protein>
    <recommendedName>
        <fullName evidence="5">Sushi domain-containing protein</fullName>
    </recommendedName>
</protein>
<reference evidence="6" key="1">
    <citation type="journal article" date="2019" name="bioRxiv">
        <title>The Genome of the Zebra Mussel, Dreissena polymorpha: A Resource for Invasive Species Research.</title>
        <authorList>
            <person name="McCartney M.A."/>
            <person name="Auch B."/>
            <person name="Kono T."/>
            <person name="Mallez S."/>
            <person name="Zhang Y."/>
            <person name="Obille A."/>
            <person name="Becker A."/>
            <person name="Abrahante J.E."/>
            <person name="Garbe J."/>
            <person name="Badalamenti J.P."/>
            <person name="Herman A."/>
            <person name="Mangelson H."/>
            <person name="Liachko I."/>
            <person name="Sullivan S."/>
            <person name="Sone E.D."/>
            <person name="Koren S."/>
            <person name="Silverstein K.A.T."/>
            <person name="Beckman K.B."/>
            <person name="Gohl D.M."/>
        </authorList>
    </citation>
    <scope>NUCLEOTIDE SEQUENCE</scope>
    <source>
        <strain evidence="6">Duluth1</strain>
        <tissue evidence="6">Whole animal</tissue>
    </source>
</reference>
<evidence type="ECO:0000256" key="3">
    <source>
        <dbReference type="SAM" id="MobiDB-lite"/>
    </source>
</evidence>
<evidence type="ECO:0000313" key="7">
    <source>
        <dbReference type="Proteomes" id="UP000828390"/>
    </source>
</evidence>
<comment type="caution">
    <text evidence="6">The sequence shown here is derived from an EMBL/GenBank/DDBJ whole genome shotgun (WGS) entry which is preliminary data.</text>
</comment>
<gene>
    <name evidence="6" type="ORF">DPMN_036396</name>
</gene>
<dbReference type="PROSITE" id="PS50923">
    <property type="entry name" value="SUSHI"/>
    <property type="match status" value="1"/>
</dbReference>
<sequence>MASTPNSDVSVECPPLITADNSVMLSTISSSVGTMVEFLCADPVDILSGPKVLECLPRGIWNGSVPQCLSPADISAQKVTNSTQSTTSQTYNYPETEAQVILIVLWVSGGVLLLSLIVLLTCILRNHRKQRRDGAQNQSIAAGQPRQGSVNPTFSNYDEIWTWIPIVTGNSGNCRSHVNPIVRNAVANNRNRELLNNLRLPTYSEAINSNANSRNQPSHTLPVRVTSEVTATYGINNNNSVNNRYNSQRGSAARAREANATHILSSNNMPTHALVTEIPPTLRRDDATGPISCTTQNDRPNHVTNITIGASRTSALQQARALVNQCSALANGNRPIPSAPSYSRDSTLVCARGMSGMQSRNEPSLPARSSPSVTDVRQSSDYSGEIRQASLAVIALQNPRREQPIRVGFNHSHSSAFAHVTERHIRGSQGLESEVTIAATRTSARVIPSSGTMRSSMETQYF</sequence>
<dbReference type="SMART" id="SM00032">
    <property type="entry name" value="CCP"/>
    <property type="match status" value="1"/>
</dbReference>
<accession>A0A9D4MBF0</accession>
<proteinExistence type="predicted"/>
<organism evidence="6 7">
    <name type="scientific">Dreissena polymorpha</name>
    <name type="common">Zebra mussel</name>
    <name type="synonym">Mytilus polymorpha</name>
    <dbReference type="NCBI Taxonomy" id="45954"/>
    <lineage>
        <taxon>Eukaryota</taxon>
        <taxon>Metazoa</taxon>
        <taxon>Spiralia</taxon>
        <taxon>Lophotrochozoa</taxon>
        <taxon>Mollusca</taxon>
        <taxon>Bivalvia</taxon>
        <taxon>Autobranchia</taxon>
        <taxon>Heteroconchia</taxon>
        <taxon>Euheterodonta</taxon>
        <taxon>Imparidentia</taxon>
        <taxon>Neoheterodontei</taxon>
        <taxon>Myida</taxon>
        <taxon>Dreissenoidea</taxon>
        <taxon>Dreissenidae</taxon>
        <taxon>Dreissena</taxon>
    </lineage>
</organism>
<dbReference type="EMBL" id="JAIWYP010000002">
    <property type="protein sequence ID" value="KAH3873169.1"/>
    <property type="molecule type" value="Genomic_DNA"/>
</dbReference>
<dbReference type="CDD" id="cd00033">
    <property type="entry name" value="CCP"/>
    <property type="match status" value="1"/>
</dbReference>
<dbReference type="SUPFAM" id="SSF57535">
    <property type="entry name" value="Complement control module/SCR domain"/>
    <property type="match status" value="1"/>
</dbReference>
<feature type="domain" description="Sushi" evidence="5">
    <location>
        <begin position="11"/>
        <end position="70"/>
    </location>
</feature>
<evidence type="ECO:0000256" key="2">
    <source>
        <dbReference type="PROSITE-ProRule" id="PRU00302"/>
    </source>
</evidence>
<dbReference type="Gene3D" id="2.10.70.10">
    <property type="entry name" value="Complement Module, domain 1"/>
    <property type="match status" value="1"/>
</dbReference>
<comment type="caution">
    <text evidence="2">Lacks conserved residue(s) required for the propagation of feature annotation.</text>
</comment>